<feature type="region of interest" description="Disordered" evidence="6">
    <location>
        <begin position="1"/>
        <end position="53"/>
    </location>
</feature>
<keyword evidence="4" id="KW-0472">Membrane</keyword>
<dbReference type="AlphaFoldDB" id="A0A9Q3BT28"/>
<protein>
    <recommendedName>
        <fullName evidence="7">SUN domain-containing protein</fullName>
    </recommendedName>
</protein>
<sequence length="1061" mass="119321">MFSFDTPPQSKRQSFKNFTNQLIHNNNKTASGHPLMTASSTQSQQNQPIPSSSTIATAATIKNQKEALIPSASLILGKTSKIQPKLPINHQSSNSSLNQLFNLHHRQPNSNHHPQLNSSNQNFKSNLNSKLPSSSSHSSSTNLLPTSTNNQPQSAMVSKPSNSNDTSVNIASAFERAKWAARAKQVLNNHNDSDTNRDLDPDHQNQHDPSNSNPIDLTDLNENNQLSNSKKRKKARRSLDPTYKYRPGDSASSDSAAGEGIADKRDRREKKARLLEKDSNNPSADIKKRKFRRSSLRQTTGSDELTDSQEETSPGSTTRSKKTSKDTQPDTQKSINSNVRTRKRNGSIHKSIQDDQNQDHMVSTRSRRQSIQTSQLKPTATFFLAHPDSIQQSTSITNLNNHQNQDQDHDHTLGTTDSSRLTLRLSGDSYDFAEEERIVKALESKSLQQQSLATETSNTHNSRLENFNFDNPPHSHNLSPLDNQSIPPGDPGLREIEQVVTSHQRVHKSRILPLPIPSQPAIISPTCQDDQRFDHDSQLDPQEELVANSIPQSFGTKWGSRCNKILITVFRTGFWSQFAWVTMLITLALALLINSYRIGDLAFPFLSWSSSTTYQRPVYHAPTSQVDSVEELVNRLKKLENALSTVSIDQLQDFQKLEKMLKNDKIEFGFKLSRLELKLEDEEKVREKLESKVTKEVEDKVKKLKNEIEGLGKGRKHDHSELESLKRSLNDLDQRQLSANHGLTIDQVQKMILQSTKQASTLDIPQIKQSILDSVMSKVIENGYLTKSEIGETFGDELRLVGLGFERQLDQKVEKVRQELLQASSSRSTMSRKIDSGGQEELKDTVEEMIEEALERYSNDGIGKRDFALFTGGARIIPQYTSNTYEIRPKNWSDRVIAFVTGTDSVIRGRGPATVLSPESEVGMCWPINGSTGQIGIYLSRKVKVTEISIEHASRQLALDLDSAPREIEVWGIEDDKKLVEMTYDPYKGPRVQTFKVFSPPKADLSVGESEDDHQQTAMEEPTLNEDLRQGILVKIKSNHGNPFYTCLYRIRVHGLMESEI</sequence>
<feature type="domain" description="SUN" evidence="7">
    <location>
        <begin position="873"/>
        <end position="1058"/>
    </location>
</feature>
<dbReference type="GO" id="GO:0043495">
    <property type="term" value="F:protein-membrane adaptor activity"/>
    <property type="evidence" value="ECO:0007669"/>
    <property type="project" value="TreeGrafter"/>
</dbReference>
<feature type="compositionally biased region" description="Low complexity" evidence="6">
    <location>
        <begin position="124"/>
        <end position="150"/>
    </location>
</feature>
<dbReference type="EMBL" id="AVOT02002611">
    <property type="protein sequence ID" value="MBW0470944.1"/>
    <property type="molecule type" value="Genomic_DNA"/>
</dbReference>
<proteinExistence type="predicted"/>
<dbReference type="PROSITE" id="PS51469">
    <property type="entry name" value="SUN"/>
    <property type="match status" value="1"/>
</dbReference>
<comment type="subcellular location">
    <subcellularLocation>
        <location evidence="1">Membrane</location>
    </subcellularLocation>
</comment>
<comment type="caution">
    <text evidence="8">The sequence shown here is derived from an EMBL/GenBank/DDBJ whole genome shotgun (WGS) entry which is preliminary data.</text>
</comment>
<name>A0A9Q3BT28_9BASI</name>
<gene>
    <name evidence="8" type="ORF">O181_010659</name>
</gene>
<keyword evidence="3" id="KW-1133">Transmembrane helix</keyword>
<feature type="compositionally biased region" description="Polar residues" evidence="6">
    <location>
        <begin position="329"/>
        <end position="339"/>
    </location>
</feature>
<evidence type="ECO:0000256" key="2">
    <source>
        <dbReference type="ARBA" id="ARBA00022692"/>
    </source>
</evidence>
<feature type="compositionally biased region" description="Basic and acidic residues" evidence="6">
    <location>
        <begin position="191"/>
        <end position="206"/>
    </location>
</feature>
<feature type="compositionally biased region" description="Low complexity" evidence="6">
    <location>
        <begin position="39"/>
        <end position="53"/>
    </location>
</feature>
<dbReference type="OrthoDB" id="2504740at2759"/>
<feature type="compositionally biased region" description="Low complexity" evidence="6">
    <location>
        <begin position="248"/>
        <end position="260"/>
    </location>
</feature>
<keyword evidence="9" id="KW-1185">Reference proteome</keyword>
<dbReference type="InterPro" id="IPR045119">
    <property type="entry name" value="SUN1-5"/>
</dbReference>
<feature type="compositionally biased region" description="Polar residues" evidence="6">
    <location>
        <begin position="108"/>
        <end position="123"/>
    </location>
</feature>
<reference evidence="8" key="1">
    <citation type="submission" date="2021-03" db="EMBL/GenBank/DDBJ databases">
        <title>Draft genome sequence of rust myrtle Austropuccinia psidii MF-1, a brazilian biotype.</title>
        <authorList>
            <person name="Quecine M.C."/>
            <person name="Pachon D.M.R."/>
            <person name="Bonatelli M.L."/>
            <person name="Correr F.H."/>
            <person name="Franceschini L.M."/>
            <person name="Leite T.F."/>
            <person name="Margarido G.R.A."/>
            <person name="Almeida C.A."/>
            <person name="Ferrarezi J.A."/>
            <person name="Labate C.A."/>
        </authorList>
    </citation>
    <scope>NUCLEOTIDE SEQUENCE</scope>
    <source>
        <strain evidence="8">MF-1</strain>
    </source>
</reference>
<evidence type="ECO:0000256" key="5">
    <source>
        <dbReference type="SAM" id="Coils"/>
    </source>
</evidence>
<evidence type="ECO:0000313" key="8">
    <source>
        <dbReference type="EMBL" id="MBW0470944.1"/>
    </source>
</evidence>
<evidence type="ECO:0000256" key="1">
    <source>
        <dbReference type="ARBA" id="ARBA00004370"/>
    </source>
</evidence>
<organism evidence="8 9">
    <name type="scientific">Austropuccinia psidii MF-1</name>
    <dbReference type="NCBI Taxonomy" id="1389203"/>
    <lineage>
        <taxon>Eukaryota</taxon>
        <taxon>Fungi</taxon>
        <taxon>Dikarya</taxon>
        <taxon>Basidiomycota</taxon>
        <taxon>Pucciniomycotina</taxon>
        <taxon>Pucciniomycetes</taxon>
        <taxon>Pucciniales</taxon>
        <taxon>Sphaerophragmiaceae</taxon>
        <taxon>Austropuccinia</taxon>
    </lineage>
</organism>
<evidence type="ECO:0000313" key="9">
    <source>
        <dbReference type="Proteomes" id="UP000765509"/>
    </source>
</evidence>
<evidence type="ECO:0000256" key="4">
    <source>
        <dbReference type="ARBA" id="ARBA00023136"/>
    </source>
</evidence>
<dbReference type="Gene3D" id="2.60.120.260">
    <property type="entry name" value="Galactose-binding domain-like"/>
    <property type="match status" value="1"/>
</dbReference>
<keyword evidence="5" id="KW-0175">Coiled coil</keyword>
<evidence type="ECO:0000256" key="3">
    <source>
        <dbReference type="ARBA" id="ARBA00022989"/>
    </source>
</evidence>
<feature type="region of interest" description="Disordered" evidence="6">
    <location>
        <begin position="400"/>
        <end position="420"/>
    </location>
</feature>
<feature type="region of interest" description="Disordered" evidence="6">
    <location>
        <begin position="189"/>
        <end position="375"/>
    </location>
</feature>
<dbReference type="Pfam" id="PF07738">
    <property type="entry name" value="Sad1_UNC"/>
    <property type="match status" value="1"/>
</dbReference>
<dbReference type="InterPro" id="IPR012919">
    <property type="entry name" value="SUN_dom"/>
</dbReference>
<feature type="region of interest" description="Disordered" evidence="6">
    <location>
        <begin position="1003"/>
        <end position="1024"/>
    </location>
</feature>
<dbReference type="PANTHER" id="PTHR12911">
    <property type="entry name" value="SAD1/UNC-84-LIKE PROTEIN-RELATED"/>
    <property type="match status" value="1"/>
</dbReference>
<evidence type="ECO:0000256" key="6">
    <source>
        <dbReference type="SAM" id="MobiDB-lite"/>
    </source>
</evidence>
<dbReference type="GO" id="GO:0034993">
    <property type="term" value="C:meiotic nuclear membrane microtubule tethering complex"/>
    <property type="evidence" value="ECO:0007669"/>
    <property type="project" value="TreeGrafter"/>
</dbReference>
<feature type="compositionally biased region" description="Polar residues" evidence="6">
    <location>
        <begin position="151"/>
        <end position="166"/>
    </location>
</feature>
<keyword evidence="2" id="KW-0812">Transmembrane</keyword>
<feature type="compositionally biased region" description="Polar residues" evidence="6">
    <location>
        <begin position="1"/>
        <end position="30"/>
    </location>
</feature>
<feature type="region of interest" description="Disordered" evidence="6">
    <location>
        <begin position="105"/>
        <end position="166"/>
    </location>
</feature>
<feature type="coiled-coil region" evidence="5">
    <location>
        <begin position="629"/>
        <end position="714"/>
    </location>
</feature>
<feature type="region of interest" description="Disordered" evidence="6">
    <location>
        <begin position="449"/>
        <end position="474"/>
    </location>
</feature>
<dbReference type="Proteomes" id="UP000765509">
    <property type="component" value="Unassembled WGS sequence"/>
</dbReference>
<accession>A0A9Q3BT28</accession>
<feature type="compositionally biased region" description="Polar residues" evidence="6">
    <location>
        <begin position="207"/>
        <end position="226"/>
    </location>
</feature>
<evidence type="ECO:0000259" key="7">
    <source>
        <dbReference type="PROSITE" id="PS51469"/>
    </source>
</evidence>
<dbReference type="PANTHER" id="PTHR12911:SF8">
    <property type="entry name" value="KLAROID PROTEIN-RELATED"/>
    <property type="match status" value="1"/>
</dbReference>